<keyword evidence="1" id="KW-1133">Transmembrane helix</keyword>
<protein>
    <submittedName>
        <fullName evidence="2">AAEL008812-PA</fullName>
    </submittedName>
</protein>
<feature type="transmembrane region" description="Helical" evidence="1">
    <location>
        <begin position="74"/>
        <end position="95"/>
    </location>
</feature>
<evidence type="ECO:0000313" key="2">
    <source>
        <dbReference type="EMBL" id="EAT39394.1"/>
    </source>
</evidence>
<dbReference type="AlphaFoldDB" id="Q16XP7"/>
<reference evidence="2" key="3">
    <citation type="submission" date="2012-09" db="EMBL/GenBank/DDBJ databases">
        <authorList>
            <consortium name="VectorBase"/>
        </authorList>
    </citation>
    <scope>NUCLEOTIDE SEQUENCE</scope>
    <source>
        <strain evidence="2">Liverpool</strain>
    </source>
</reference>
<accession>Q16XP7</accession>
<keyword evidence="1" id="KW-0472">Membrane</keyword>
<reference evidence="2" key="1">
    <citation type="submission" date="2005-10" db="EMBL/GenBank/DDBJ databases">
        <authorList>
            <person name="Loftus B.J."/>
            <person name="Nene V.M."/>
            <person name="Hannick L.I."/>
            <person name="Bidwell S."/>
            <person name="Haas B."/>
            <person name="Amedeo P."/>
            <person name="Orvis J."/>
            <person name="Wortman J.R."/>
            <person name="White O.R."/>
            <person name="Salzberg S."/>
            <person name="Shumway M."/>
            <person name="Koo H."/>
            <person name="Zhao Y."/>
            <person name="Holmes M."/>
            <person name="Miller J."/>
            <person name="Schatz M."/>
            <person name="Pop M."/>
            <person name="Pai G."/>
            <person name="Utterback T."/>
            <person name="Rogers Y.-H."/>
            <person name="Kravitz S."/>
            <person name="Fraser C.M."/>
        </authorList>
    </citation>
    <scope>NUCLEOTIDE SEQUENCE</scope>
    <source>
        <strain evidence="2">Liverpool</strain>
    </source>
</reference>
<sequence length="166" mass="17771">MVGAEAVEVVALFSGLEMTTLAYFTPVGVIEVDLLRVTEDKTLGGTCFMLLLLMTTTLLGFIEGWSVMMRFMGSVFSMGWLVTAGPMVIMLGGGFEVMSMCFCGEPSGMLPSLSANTMGISKMLVFERSGVGGDLMVFIGEVDEGVECPERPVDVRTIVNLVGLKD</sequence>
<evidence type="ECO:0000256" key="1">
    <source>
        <dbReference type="SAM" id="Phobius"/>
    </source>
</evidence>
<dbReference type="EMBL" id="CH477534">
    <property type="protein sequence ID" value="EAT39394.1"/>
    <property type="molecule type" value="Genomic_DNA"/>
</dbReference>
<keyword evidence="1" id="KW-0812">Transmembrane</keyword>
<proteinExistence type="predicted"/>
<feature type="transmembrane region" description="Helical" evidence="1">
    <location>
        <begin position="43"/>
        <end position="62"/>
    </location>
</feature>
<gene>
    <name evidence="2" type="ORF">AaeL_AAEL008812</name>
</gene>
<dbReference type="HOGENOM" id="CLU_1604086_0_0_1"/>
<name>Q16XP7_AEDAE</name>
<reference evidence="2" key="2">
    <citation type="journal article" date="2007" name="Science">
        <title>Genome sequence of Aedes aegypti, a major arbovirus vector.</title>
        <authorList>
            <person name="Nene V."/>
            <person name="Wortman J.R."/>
            <person name="Lawson D."/>
            <person name="Haas B."/>
            <person name="Kodira C."/>
            <person name="Tu Z.J."/>
            <person name="Loftus B."/>
            <person name="Xi Z."/>
            <person name="Megy K."/>
            <person name="Grabherr M."/>
            <person name="Ren Q."/>
            <person name="Zdobnov E.M."/>
            <person name="Lobo N.F."/>
            <person name="Campbell K.S."/>
            <person name="Brown S.E."/>
            <person name="Bonaldo M.F."/>
            <person name="Zhu J."/>
            <person name="Sinkins S.P."/>
            <person name="Hogenkamp D.G."/>
            <person name="Amedeo P."/>
            <person name="Arensburger P."/>
            <person name="Atkinson P.W."/>
            <person name="Bidwell S."/>
            <person name="Biedler J."/>
            <person name="Birney E."/>
            <person name="Bruggner R.V."/>
            <person name="Costas J."/>
            <person name="Coy M.R."/>
            <person name="Crabtree J."/>
            <person name="Crawford M."/>
            <person name="Debruyn B."/>
            <person name="Decaprio D."/>
            <person name="Eiglmeier K."/>
            <person name="Eisenstadt E."/>
            <person name="El-Dorry H."/>
            <person name="Gelbart W.M."/>
            <person name="Gomes S.L."/>
            <person name="Hammond M."/>
            <person name="Hannick L.I."/>
            <person name="Hogan J.R."/>
            <person name="Holmes M.H."/>
            <person name="Jaffe D."/>
            <person name="Johnston J.S."/>
            <person name="Kennedy R.C."/>
            <person name="Koo H."/>
            <person name="Kravitz S."/>
            <person name="Kriventseva E.V."/>
            <person name="Kulp D."/>
            <person name="Labutti K."/>
            <person name="Lee E."/>
            <person name="Li S."/>
            <person name="Lovin D.D."/>
            <person name="Mao C."/>
            <person name="Mauceli E."/>
            <person name="Menck C.F."/>
            <person name="Miller J.R."/>
            <person name="Montgomery P."/>
            <person name="Mori A."/>
            <person name="Nascimento A.L."/>
            <person name="Naveira H.F."/>
            <person name="Nusbaum C."/>
            <person name="O'leary S."/>
            <person name="Orvis J."/>
            <person name="Pertea M."/>
            <person name="Quesneville H."/>
            <person name="Reidenbach K.R."/>
            <person name="Rogers Y.H."/>
            <person name="Roth C.W."/>
            <person name="Schneider J.R."/>
            <person name="Schatz M."/>
            <person name="Shumway M."/>
            <person name="Stanke M."/>
            <person name="Stinson E.O."/>
            <person name="Tubio J.M."/>
            <person name="Vanzee J.P."/>
            <person name="Verjovski-Almeida S."/>
            <person name="Werner D."/>
            <person name="White O."/>
            <person name="Wyder S."/>
            <person name="Zeng Q."/>
            <person name="Zhao Q."/>
            <person name="Zhao Y."/>
            <person name="Hill C.A."/>
            <person name="Raikhel A.S."/>
            <person name="Soares M.B."/>
            <person name="Knudson D.L."/>
            <person name="Lee N.H."/>
            <person name="Galagan J."/>
            <person name="Salzberg S.L."/>
            <person name="Paulsen I.T."/>
            <person name="Dimopoulos G."/>
            <person name="Collins F.H."/>
            <person name="Birren B."/>
            <person name="Fraser-Liggett C.M."/>
            <person name="Severson D.W."/>
        </authorList>
    </citation>
    <scope>NUCLEOTIDE SEQUENCE [LARGE SCALE GENOMIC DNA]</scope>
    <source>
        <strain evidence="2">Liverpool</strain>
    </source>
</reference>
<dbReference type="Proteomes" id="UP000682892">
    <property type="component" value="Unassembled WGS sequence"/>
</dbReference>
<dbReference type="PaxDb" id="7159-AAEL008812-PA"/>
<organism evidence="2 3">
    <name type="scientific">Aedes aegypti</name>
    <name type="common">Yellowfever mosquito</name>
    <name type="synonym">Culex aegypti</name>
    <dbReference type="NCBI Taxonomy" id="7159"/>
    <lineage>
        <taxon>Eukaryota</taxon>
        <taxon>Metazoa</taxon>
        <taxon>Ecdysozoa</taxon>
        <taxon>Arthropoda</taxon>
        <taxon>Hexapoda</taxon>
        <taxon>Insecta</taxon>
        <taxon>Pterygota</taxon>
        <taxon>Neoptera</taxon>
        <taxon>Endopterygota</taxon>
        <taxon>Diptera</taxon>
        <taxon>Nematocera</taxon>
        <taxon>Culicoidea</taxon>
        <taxon>Culicidae</taxon>
        <taxon>Culicinae</taxon>
        <taxon>Aedini</taxon>
        <taxon>Aedes</taxon>
        <taxon>Stegomyia</taxon>
    </lineage>
</organism>
<evidence type="ECO:0000313" key="3">
    <source>
        <dbReference type="Proteomes" id="UP000682892"/>
    </source>
</evidence>